<evidence type="ECO:0000313" key="3">
    <source>
        <dbReference type="EMBL" id="SFG55925.1"/>
    </source>
</evidence>
<keyword evidence="1" id="KW-0732">Signal</keyword>
<dbReference type="EMBL" id="CP015367">
    <property type="protein sequence ID" value="APT33262.1"/>
    <property type="molecule type" value="Genomic_DNA"/>
</dbReference>
<dbReference type="KEGG" id="mphy:MCBMB27_03971"/>
<reference evidence="3 5" key="2">
    <citation type="submission" date="2016-10" db="EMBL/GenBank/DDBJ databases">
        <authorList>
            <person name="Varghese N."/>
            <person name="Submissions S."/>
        </authorList>
    </citation>
    <scope>NUCLEOTIDE SEQUENCE [LARGE SCALE GENOMIC DNA]</scope>
    <source>
        <strain evidence="3 5">CBMB27</strain>
    </source>
</reference>
<protein>
    <recommendedName>
        <fullName evidence="6">Large exoprotein involved in heme utilization or adhesion</fullName>
    </recommendedName>
</protein>
<dbReference type="EMBL" id="FOPK01000005">
    <property type="protein sequence ID" value="SFG55925.1"/>
    <property type="molecule type" value="Genomic_DNA"/>
</dbReference>
<reference evidence="2 4" key="1">
    <citation type="submission" date="2016-04" db="EMBL/GenBank/DDBJ databases">
        <title>Complete genome sequencing and analysis of CBMB27, Methylobacterium phyllosphaerae isolated from leaf tissues of rice (Oryza sativa L.).</title>
        <authorList>
            <person name="Lee Y."/>
            <person name="Hwangbo K."/>
            <person name="Chung H."/>
            <person name="Yoo J."/>
            <person name="Kim K.Y."/>
            <person name="Sa T.M."/>
            <person name="Um Y."/>
            <person name="Madhaiyan M."/>
        </authorList>
    </citation>
    <scope>NUCLEOTIDE SEQUENCE [LARGE SCALE GENOMIC DNA]</scope>
    <source>
        <strain evidence="2 4">CBMB27</strain>
    </source>
</reference>
<feature type="chain" id="PRO_5042153272" description="Large exoprotein involved in heme utilization or adhesion" evidence="1">
    <location>
        <begin position="26"/>
        <end position="123"/>
    </location>
</feature>
<evidence type="ECO:0000313" key="4">
    <source>
        <dbReference type="Proteomes" id="UP000185487"/>
    </source>
</evidence>
<sequence>MIRLRAALLAPALFLAVGVPTGAYAANRFDGAWSVIATAESGSCTGPYSYPIVIRDGTVDDAGGNGVDASGRAGADGRITGTIRKGLASVLVSGRLRGSAGTGRWSLSGLGACAGRWTARRTG</sequence>
<dbReference type="RefSeq" id="WP_053609382.1">
    <property type="nucleotide sequence ID" value="NZ_CP015367.1"/>
</dbReference>
<keyword evidence="4" id="KW-1185">Reference proteome</keyword>
<dbReference type="Proteomes" id="UP000185487">
    <property type="component" value="Chromosome"/>
</dbReference>
<dbReference type="AlphaFoldDB" id="A0AAE8HPJ8"/>
<feature type="signal peptide" evidence="1">
    <location>
        <begin position="1"/>
        <end position="25"/>
    </location>
</feature>
<evidence type="ECO:0000313" key="2">
    <source>
        <dbReference type="EMBL" id="APT33262.1"/>
    </source>
</evidence>
<organism evidence="3 5">
    <name type="scientific">Methylobacterium phyllosphaerae</name>
    <dbReference type="NCBI Taxonomy" id="418223"/>
    <lineage>
        <taxon>Bacteria</taxon>
        <taxon>Pseudomonadati</taxon>
        <taxon>Pseudomonadota</taxon>
        <taxon>Alphaproteobacteria</taxon>
        <taxon>Hyphomicrobiales</taxon>
        <taxon>Methylobacteriaceae</taxon>
        <taxon>Methylobacterium</taxon>
    </lineage>
</organism>
<dbReference type="Proteomes" id="UP000199140">
    <property type="component" value="Unassembled WGS sequence"/>
</dbReference>
<gene>
    <name evidence="2" type="ORF">MCBMB27_03971</name>
    <name evidence="3" type="ORF">SAMN05192567_1052</name>
</gene>
<proteinExistence type="predicted"/>
<accession>A0AAE8HPJ8</accession>
<evidence type="ECO:0000256" key="1">
    <source>
        <dbReference type="SAM" id="SignalP"/>
    </source>
</evidence>
<evidence type="ECO:0008006" key="6">
    <source>
        <dbReference type="Google" id="ProtNLM"/>
    </source>
</evidence>
<evidence type="ECO:0000313" key="5">
    <source>
        <dbReference type="Proteomes" id="UP000199140"/>
    </source>
</evidence>
<name>A0AAE8HPJ8_9HYPH</name>